<proteinExistence type="predicted"/>
<keyword evidence="1" id="KW-0812">Transmembrane</keyword>
<sequence>MVYRVLGFVYAVASLIGSILFFLSKDDIGSDDQIRQALSFFAVLWLIFNFVLIFGLYSSNESYVNAHLQFINFVFITLTAIILYLAYVQNEQNVQVMNFAFFLPSSFKNGVRREVVKDIAGRVLRCLIVLGAIYALIRHILVKDYCVHQKEKAAATRGSHFRVRSSSITLLFDIFPY</sequence>
<evidence type="ECO:0000313" key="2">
    <source>
        <dbReference type="EMBL" id="KAL1374166.1"/>
    </source>
</evidence>
<protein>
    <submittedName>
        <fullName evidence="2">Uncharacterized protein</fullName>
    </submittedName>
</protein>
<dbReference type="Proteomes" id="UP001562425">
    <property type="component" value="Unassembled WGS sequence"/>
</dbReference>
<name>A0ABD1CCQ0_CULPP</name>
<keyword evidence="3" id="KW-1185">Reference proteome</keyword>
<dbReference type="AlphaFoldDB" id="A0ABD1CCQ0"/>
<evidence type="ECO:0000313" key="3">
    <source>
        <dbReference type="Proteomes" id="UP001562425"/>
    </source>
</evidence>
<gene>
    <name evidence="2" type="ORF">pipiens_004976</name>
</gene>
<feature type="transmembrane region" description="Helical" evidence="1">
    <location>
        <begin position="69"/>
        <end position="88"/>
    </location>
</feature>
<feature type="transmembrane region" description="Helical" evidence="1">
    <location>
        <begin position="6"/>
        <end position="24"/>
    </location>
</feature>
<keyword evidence="1" id="KW-0472">Membrane</keyword>
<reference evidence="2 3" key="1">
    <citation type="submission" date="2024-05" db="EMBL/GenBank/DDBJ databases">
        <title>Culex pipiens pipiens assembly and annotation.</title>
        <authorList>
            <person name="Alout H."/>
            <person name="Durand T."/>
        </authorList>
    </citation>
    <scope>NUCLEOTIDE SEQUENCE [LARGE SCALE GENOMIC DNA]</scope>
    <source>
        <strain evidence="2">HA-2024</strain>
        <tissue evidence="2">Whole body</tissue>
    </source>
</reference>
<feature type="transmembrane region" description="Helical" evidence="1">
    <location>
        <begin position="36"/>
        <end position="57"/>
    </location>
</feature>
<comment type="caution">
    <text evidence="2">The sequence shown here is derived from an EMBL/GenBank/DDBJ whole genome shotgun (WGS) entry which is preliminary data.</text>
</comment>
<accession>A0ABD1CCQ0</accession>
<keyword evidence="1" id="KW-1133">Transmembrane helix</keyword>
<organism evidence="2 3">
    <name type="scientific">Culex pipiens pipiens</name>
    <name type="common">Northern house mosquito</name>
    <dbReference type="NCBI Taxonomy" id="38569"/>
    <lineage>
        <taxon>Eukaryota</taxon>
        <taxon>Metazoa</taxon>
        <taxon>Ecdysozoa</taxon>
        <taxon>Arthropoda</taxon>
        <taxon>Hexapoda</taxon>
        <taxon>Insecta</taxon>
        <taxon>Pterygota</taxon>
        <taxon>Neoptera</taxon>
        <taxon>Endopterygota</taxon>
        <taxon>Diptera</taxon>
        <taxon>Nematocera</taxon>
        <taxon>Culicoidea</taxon>
        <taxon>Culicidae</taxon>
        <taxon>Culicinae</taxon>
        <taxon>Culicini</taxon>
        <taxon>Culex</taxon>
        <taxon>Culex</taxon>
    </lineage>
</organism>
<evidence type="ECO:0000256" key="1">
    <source>
        <dbReference type="SAM" id="Phobius"/>
    </source>
</evidence>
<feature type="transmembrane region" description="Helical" evidence="1">
    <location>
        <begin position="122"/>
        <end position="141"/>
    </location>
</feature>
<dbReference type="EMBL" id="JBEHCU010013615">
    <property type="protein sequence ID" value="KAL1374166.1"/>
    <property type="molecule type" value="Genomic_DNA"/>
</dbReference>